<organism evidence="2 3">
    <name type="scientific">Roseococcus pinisoli</name>
    <dbReference type="NCBI Taxonomy" id="2835040"/>
    <lineage>
        <taxon>Bacteria</taxon>
        <taxon>Pseudomonadati</taxon>
        <taxon>Pseudomonadota</taxon>
        <taxon>Alphaproteobacteria</taxon>
        <taxon>Acetobacterales</taxon>
        <taxon>Roseomonadaceae</taxon>
        <taxon>Roseococcus</taxon>
    </lineage>
</organism>
<gene>
    <name evidence="2" type="ORF">KHU32_15865</name>
</gene>
<dbReference type="EMBL" id="JAHCDA010000003">
    <property type="protein sequence ID" value="MBS7812427.1"/>
    <property type="molecule type" value="Genomic_DNA"/>
</dbReference>
<dbReference type="InterPro" id="IPR032710">
    <property type="entry name" value="NTF2-like_dom_sf"/>
</dbReference>
<dbReference type="Gene3D" id="3.10.450.50">
    <property type="match status" value="1"/>
</dbReference>
<dbReference type="RefSeq" id="WP_213671135.1">
    <property type="nucleotide sequence ID" value="NZ_JAHCDA010000003.1"/>
</dbReference>
<evidence type="ECO:0000259" key="1">
    <source>
        <dbReference type="Pfam" id="PF12680"/>
    </source>
</evidence>
<dbReference type="SUPFAM" id="SSF54427">
    <property type="entry name" value="NTF2-like"/>
    <property type="match status" value="1"/>
</dbReference>
<keyword evidence="3" id="KW-1185">Reference proteome</keyword>
<feature type="domain" description="SnoaL-like" evidence="1">
    <location>
        <begin position="19"/>
        <end position="115"/>
    </location>
</feature>
<comment type="caution">
    <text evidence="2">The sequence shown here is derived from an EMBL/GenBank/DDBJ whole genome shotgun (WGS) entry which is preliminary data.</text>
</comment>
<evidence type="ECO:0000313" key="3">
    <source>
        <dbReference type="Proteomes" id="UP000766336"/>
    </source>
</evidence>
<reference evidence="2 3" key="1">
    <citation type="submission" date="2021-05" db="EMBL/GenBank/DDBJ databases">
        <title>Roseococcus sp. XZZS9, whole genome shotgun sequencing project.</title>
        <authorList>
            <person name="Zhao G."/>
            <person name="Shen L."/>
        </authorList>
    </citation>
    <scope>NUCLEOTIDE SEQUENCE [LARGE SCALE GENOMIC DNA]</scope>
    <source>
        <strain evidence="2 3">XZZS9</strain>
    </source>
</reference>
<proteinExistence type="predicted"/>
<name>A0ABS5QFF1_9PROT</name>
<dbReference type="Pfam" id="PF12680">
    <property type="entry name" value="SnoaL_2"/>
    <property type="match status" value="1"/>
</dbReference>
<dbReference type="Proteomes" id="UP000766336">
    <property type="component" value="Unassembled WGS sequence"/>
</dbReference>
<accession>A0ABS5QFF1</accession>
<sequence>MALMLFGDAPEPWFEEWLERVVGAITRHDITLLHGAFAPEARYFLKPHAPPLEGPEAILRHVAAQFGGQRELSCTTEILGFTPEAALVRWKADYILTASDTREAYDGLVIYRFDAQRRCLLRQSWAVQWAPALP</sequence>
<dbReference type="InterPro" id="IPR037401">
    <property type="entry name" value="SnoaL-like"/>
</dbReference>
<evidence type="ECO:0000313" key="2">
    <source>
        <dbReference type="EMBL" id="MBS7812427.1"/>
    </source>
</evidence>
<protein>
    <submittedName>
        <fullName evidence="2">Nuclear transport factor 2 family protein</fullName>
    </submittedName>
</protein>